<feature type="region of interest" description="Disordered" evidence="2">
    <location>
        <begin position="1"/>
        <end position="35"/>
    </location>
</feature>
<dbReference type="SUPFAM" id="SSF63817">
    <property type="entry name" value="Sortase"/>
    <property type="match status" value="1"/>
</dbReference>
<evidence type="ECO:0000313" key="4">
    <source>
        <dbReference type="Proteomes" id="UP001596189"/>
    </source>
</evidence>
<evidence type="ECO:0000256" key="1">
    <source>
        <dbReference type="ARBA" id="ARBA00022801"/>
    </source>
</evidence>
<proteinExistence type="predicted"/>
<dbReference type="Pfam" id="PF04203">
    <property type="entry name" value="Sortase"/>
    <property type="match status" value="1"/>
</dbReference>
<accession>A0ABW1JJ40</accession>
<dbReference type="RefSeq" id="WP_345717912.1">
    <property type="nucleotide sequence ID" value="NZ_BAABFP010000007.1"/>
</dbReference>
<dbReference type="Proteomes" id="UP001596189">
    <property type="component" value="Unassembled WGS sequence"/>
</dbReference>
<reference evidence="4" key="1">
    <citation type="journal article" date="2019" name="Int. J. Syst. Evol. Microbiol.">
        <title>The Global Catalogue of Microorganisms (GCM) 10K type strain sequencing project: providing services to taxonomists for standard genome sequencing and annotation.</title>
        <authorList>
            <consortium name="The Broad Institute Genomics Platform"/>
            <consortium name="The Broad Institute Genome Sequencing Center for Infectious Disease"/>
            <person name="Wu L."/>
            <person name="Ma J."/>
        </authorList>
    </citation>
    <scope>NUCLEOTIDE SEQUENCE [LARGE SCALE GENOMIC DNA]</scope>
    <source>
        <strain evidence="4">KACC 14249</strain>
    </source>
</reference>
<protein>
    <submittedName>
        <fullName evidence="3">Class F sortase</fullName>
    </submittedName>
</protein>
<keyword evidence="1" id="KW-0378">Hydrolase</keyword>
<comment type="caution">
    <text evidence="3">The sequence shown here is derived from an EMBL/GenBank/DDBJ whole genome shotgun (WGS) entry which is preliminary data.</text>
</comment>
<dbReference type="InterPro" id="IPR005754">
    <property type="entry name" value="Sortase"/>
</dbReference>
<organism evidence="3 4">
    <name type="scientific">Angustibacter luteus</name>
    <dbReference type="NCBI Taxonomy" id="658456"/>
    <lineage>
        <taxon>Bacteria</taxon>
        <taxon>Bacillati</taxon>
        <taxon>Actinomycetota</taxon>
        <taxon>Actinomycetes</taxon>
        <taxon>Kineosporiales</taxon>
        <taxon>Kineosporiaceae</taxon>
    </lineage>
</organism>
<evidence type="ECO:0000256" key="2">
    <source>
        <dbReference type="SAM" id="MobiDB-lite"/>
    </source>
</evidence>
<dbReference type="InterPro" id="IPR023365">
    <property type="entry name" value="Sortase_dom-sf"/>
</dbReference>
<dbReference type="CDD" id="cd05829">
    <property type="entry name" value="Sortase_F"/>
    <property type="match status" value="1"/>
</dbReference>
<evidence type="ECO:0000313" key="3">
    <source>
        <dbReference type="EMBL" id="MFC6009401.1"/>
    </source>
</evidence>
<dbReference type="InterPro" id="IPR042001">
    <property type="entry name" value="Sortase_F"/>
</dbReference>
<dbReference type="Gene3D" id="2.40.260.10">
    <property type="entry name" value="Sortase"/>
    <property type="match status" value="1"/>
</dbReference>
<gene>
    <name evidence="3" type="ORF">ACFQDO_19895</name>
</gene>
<feature type="compositionally biased region" description="Low complexity" evidence="2">
    <location>
        <begin position="1"/>
        <end position="34"/>
    </location>
</feature>
<name>A0ABW1JJ40_9ACTN</name>
<dbReference type="EMBL" id="JBHSRD010000008">
    <property type="protein sequence ID" value="MFC6009401.1"/>
    <property type="molecule type" value="Genomic_DNA"/>
</dbReference>
<keyword evidence="4" id="KW-1185">Reference proteome</keyword>
<sequence length="188" mass="19359">MSTSSSARASAEAQPPLPSATAGAARQGAPAPSQLRTAVPEAVVLPDGVRMVVRPVGADARGRLAVPDDVHQAGWWSGGARLGDRYGSMVLVGHVDAASQGIGDMAGVLRSRKGDRVRVDGAGLAQTYQVTATRQLPKGDLAGAVVGGARLFDQRTPSRLVLVTCSGPFDPATRHYRDNFVVVAAPVA</sequence>